<keyword evidence="1" id="KW-0812">Transmembrane</keyword>
<dbReference type="InterPro" id="IPR005325">
    <property type="entry name" value="DUF308_memb"/>
</dbReference>
<proteinExistence type="predicted"/>
<feature type="transmembrane region" description="Helical" evidence="1">
    <location>
        <begin position="19"/>
        <end position="37"/>
    </location>
</feature>
<accession>A0A483CZW3</accession>
<evidence type="ECO:0000313" key="2">
    <source>
        <dbReference type="EMBL" id="TAJ45749.1"/>
    </source>
</evidence>
<evidence type="ECO:0000313" key="3">
    <source>
        <dbReference type="Proteomes" id="UP000292580"/>
    </source>
</evidence>
<dbReference type="InterPro" id="IPR052712">
    <property type="entry name" value="Acid_resist_chaperone_HdeD"/>
</dbReference>
<keyword evidence="1" id="KW-1133">Transmembrane helix</keyword>
<gene>
    <name evidence="2" type="ORF">CUJ86_03290</name>
</gene>
<feature type="transmembrane region" description="Helical" evidence="1">
    <location>
        <begin position="131"/>
        <end position="153"/>
    </location>
</feature>
<feature type="transmembrane region" description="Helical" evidence="1">
    <location>
        <begin position="43"/>
        <end position="64"/>
    </location>
</feature>
<feature type="transmembrane region" description="Helical" evidence="1">
    <location>
        <begin position="159"/>
        <end position="181"/>
    </location>
</feature>
<keyword evidence="3" id="KW-1185">Reference proteome</keyword>
<dbReference type="AlphaFoldDB" id="A0A483CZW3"/>
<feature type="transmembrane region" description="Helical" evidence="1">
    <location>
        <begin position="102"/>
        <end position="124"/>
    </location>
</feature>
<sequence>MEETEVMIIEREPAEWGSFIVRGIFALIIGIAVLLWTGITLEILMILFGALAIVYGIMTIIFALKQRVGETGTTVALLFGILTLILGIAAIAWPWVMAAALVTLIAAMMIVVGFSDIALAIFTVEGTANRLLLGLSGALSVIVGGVFIFFPVFGGIVLVALYLGVLMIAFGIISIAAGIAMRGAQSA</sequence>
<evidence type="ECO:0008006" key="4">
    <source>
        <dbReference type="Google" id="ProtNLM"/>
    </source>
</evidence>
<dbReference type="EMBL" id="PGCL01000001">
    <property type="protein sequence ID" value="TAJ45749.1"/>
    <property type="molecule type" value="Genomic_DNA"/>
</dbReference>
<reference evidence="2 3" key="1">
    <citation type="submission" date="2017-11" db="EMBL/GenBank/DDBJ databases">
        <title>Isolation and Characterization of Methanofollis Species from Methane Seep Offshore SW Taiwan.</title>
        <authorList>
            <person name="Teng N.-H."/>
            <person name="Lai M.-C."/>
            <person name="Chen S.-C."/>
        </authorList>
    </citation>
    <scope>NUCLEOTIDE SEQUENCE [LARGE SCALE GENOMIC DNA]</scope>
    <source>
        <strain evidence="2 3">FWC-SCC2</strain>
    </source>
</reference>
<evidence type="ECO:0000256" key="1">
    <source>
        <dbReference type="SAM" id="Phobius"/>
    </source>
</evidence>
<dbReference type="GO" id="GO:0005886">
    <property type="term" value="C:plasma membrane"/>
    <property type="evidence" value="ECO:0007669"/>
    <property type="project" value="TreeGrafter"/>
</dbReference>
<name>A0A483CZW3_9EURY</name>
<keyword evidence="1" id="KW-0472">Membrane</keyword>
<dbReference type="RefSeq" id="WP_130646112.1">
    <property type="nucleotide sequence ID" value="NZ_PGCL01000001.1"/>
</dbReference>
<dbReference type="PANTHER" id="PTHR34989">
    <property type="entry name" value="PROTEIN HDED"/>
    <property type="match status" value="1"/>
</dbReference>
<protein>
    <recommendedName>
        <fullName evidence="4">DUF308 domain-containing protein</fullName>
    </recommendedName>
</protein>
<comment type="caution">
    <text evidence="2">The sequence shown here is derived from an EMBL/GenBank/DDBJ whole genome shotgun (WGS) entry which is preliminary data.</text>
</comment>
<dbReference type="OrthoDB" id="112097at2157"/>
<dbReference type="PANTHER" id="PTHR34989:SF1">
    <property type="entry name" value="PROTEIN HDED"/>
    <property type="match status" value="1"/>
</dbReference>
<feature type="transmembrane region" description="Helical" evidence="1">
    <location>
        <begin position="76"/>
        <end position="96"/>
    </location>
</feature>
<organism evidence="2 3">
    <name type="scientific">Methanofollis fontis</name>
    <dbReference type="NCBI Taxonomy" id="2052832"/>
    <lineage>
        <taxon>Archaea</taxon>
        <taxon>Methanobacteriati</taxon>
        <taxon>Methanobacteriota</taxon>
        <taxon>Stenosarchaea group</taxon>
        <taxon>Methanomicrobia</taxon>
        <taxon>Methanomicrobiales</taxon>
        <taxon>Methanomicrobiaceae</taxon>
        <taxon>Methanofollis</taxon>
    </lineage>
</organism>
<dbReference type="Pfam" id="PF03729">
    <property type="entry name" value="DUF308"/>
    <property type="match status" value="1"/>
</dbReference>
<dbReference type="Proteomes" id="UP000292580">
    <property type="component" value="Unassembled WGS sequence"/>
</dbReference>